<dbReference type="EMBL" id="CP000854">
    <property type="protein sequence ID" value="ACC39879.1"/>
    <property type="molecule type" value="Genomic_DNA"/>
</dbReference>
<organism evidence="1 2">
    <name type="scientific">Mycobacterium marinum (strain ATCC BAA-535 / M)</name>
    <dbReference type="NCBI Taxonomy" id="216594"/>
    <lineage>
        <taxon>Bacteria</taxon>
        <taxon>Bacillati</taxon>
        <taxon>Actinomycetota</taxon>
        <taxon>Actinomycetes</taxon>
        <taxon>Mycobacteriales</taxon>
        <taxon>Mycobacteriaceae</taxon>
        <taxon>Mycobacterium</taxon>
        <taxon>Mycobacterium ulcerans group</taxon>
    </lineage>
</organism>
<protein>
    <submittedName>
        <fullName evidence="1">Transposase for insertion sequence</fullName>
    </submittedName>
</protein>
<dbReference type="KEGG" id="mmi:MMAR_1421"/>
<evidence type="ECO:0000313" key="2">
    <source>
        <dbReference type="Proteomes" id="UP000001190"/>
    </source>
</evidence>
<proteinExistence type="predicted"/>
<sequence length="86" mass="9957">MCRHLVVSEATWHHSRQHYVAIKAADTKRLKELEQLTADLPRLWEAETTSNKDRKQLLRKVIADVTLLPEPDHAKARIGIRWHTGA</sequence>
<accession>B2HFN4</accession>
<keyword evidence="2" id="KW-1185">Reference proteome</keyword>
<evidence type="ECO:0000313" key="1">
    <source>
        <dbReference type="EMBL" id="ACC39879.1"/>
    </source>
</evidence>
<dbReference type="AlphaFoldDB" id="B2HFN4"/>
<name>B2HFN4_MYCMM</name>
<dbReference type="Proteomes" id="UP000001190">
    <property type="component" value="Chromosome"/>
</dbReference>
<reference evidence="1 2" key="1">
    <citation type="journal article" date="2008" name="Genome Res.">
        <title>Insights from the complete genome sequence of Mycobacterium marinum on the evolution of Mycobacterium tuberculosis.</title>
        <authorList>
            <person name="Stinear T.P."/>
            <person name="Seemann T."/>
            <person name="Harrison P.F."/>
            <person name="Jenkin G.A."/>
            <person name="Davies J.K."/>
            <person name="Johnson P.D."/>
            <person name="Abdellah Z."/>
            <person name="Arrowsmith C."/>
            <person name="Chillingworth T."/>
            <person name="Churcher C."/>
            <person name="Clarke K."/>
            <person name="Cronin A."/>
            <person name="Davis P."/>
            <person name="Goodhead I."/>
            <person name="Holroyd N."/>
            <person name="Jagels K."/>
            <person name="Lord A."/>
            <person name="Moule S."/>
            <person name="Mungall K."/>
            <person name="Norbertczak H."/>
            <person name="Quail M.A."/>
            <person name="Rabbinowitsch E."/>
            <person name="Walker D."/>
            <person name="White B."/>
            <person name="Whitehead S."/>
            <person name="Small P.L."/>
            <person name="Brosch R."/>
            <person name="Ramakrishnan L."/>
            <person name="Fischbach M.A."/>
            <person name="Parkhill J."/>
            <person name="Cole S.T."/>
        </authorList>
    </citation>
    <scope>NUCLEOTIDE SEQUENCE [LARGE SCALE GENOMIC DNA]</scope>
    <source>
        <strain evidence="2">ATCC BAA-535 / M</strain>
    </source>
</reference>
<dbReference type="HOGENOM" id="CLU_2494591_0_0_11"/>
<gene>
    <name evidence="1" type="ordered locus">MMAR_1421</name>
</gene>